<accession>A0A438K7H3</accession>
<name>A0A438K7H3_VITVI</name>
<sequence>MKNLSFGALHNPLPSLEIGCQANQRCKEENQRKKSNIQITSKDDFSGDEWLSFTFLGVMEASKLSKFYGCLLLDPWMSISYQVRAIGRWFKVRITLNGQYLELRVMVLLNVSLQIVRILFSKRRKYTNTPWIRILIWAAYLSADWVATVSLGTLSSSQEDSDDKFMDPNYTLMEFSAPFLLLHLGNPNTITAYSLKDNELLGLVVQVGVAFYVFPRSWAGTRLTFLSFPMFVAGIIKDNTKFNQVLRFFDMNKFLERYWYMKWEKVDDMKKPFFSLLLHMTNDAKDLRSLLKHRDLYSYSDEDPNPKARCKISKCLSEYMLYLLVMCPFMLPKGTWEFRFRDTCAEAKRFFQQKSEFISSKNEACKLLLQVNTKHEPGEVK</sequence>
<evidence type="ECO:0000313" key="3">
    <source>
        <dbReference type="Proteomes" id="UP000288805"/>
    </source>
</evidence>
<gene>
    <name evidence="2" type="ORF">CK203_003279</name>
</gene>
<organism evidence="2 3">
    <name type="scientific">Vitis vinifera</name>
    <name type="common">Grape</name>
    <dbReference type="NCBI Taxonomy" id="29760"/>
    <lineage>
        <taxon>Eukaryota</taxon>
        <taxon>Viridiplantae</taxon>
        <taxon>Streptophyta</taxon>
        <taxon>Embryophyta</taxon>
        <taxon>Tracheophyta</taxon>
        <taxon>Spermatophyta</taxon>
        <taxon>Magnoliopsida</taxon>
        <taxon>eudicotyledons</taxon>
        <taxon>Gunneridae</taxon>
        <taxon>Pentapetalae</taxon>
        <taxon>rosids</taxon>
        <taxon>Vitales</taxon>
        <taxon>Vitaceae</taxon>
        <taxon>Viteae</taxon>
        <taxon>Vitis</taxon>
    </lineage>
</organism>
<dbReference type="Proteomes" id="UP000288805">
    <property type="component" value="Unassembled WGS sequence"/>
</dbReference>
<evidence type="ECO:0000259" key="1">
    <source>
        <dbReference type="Pfam" id="PF13968"/>
    </source>
</evidence>
<reference evidence="2 3" key="1">
    <citation type="journal article" date="2018" name="PLoS Genet.">
        <title>Population sequencing reveals clonal diversity and ancestral inbreeding in the grapevine cultivar Chardonnay.</title>
        <authorList>
            <person name="Roach M.J."/>
            <person name="Johnson D.L."/>
            <person name="Bohlmann J."/>
            <person name="van Vuuren H.J."/>
            <person name="Jones S.J."/>
            <person name="Pretorius I.S."/>
            <person name="Schmidt S.A."/>
            <person name="Borneman A.R."/>
        </authorList>
    </citation>
    <scope>NUCLEOTIDE SEQUENCE [LARGE SCALE GENOMIC DNA]</scope>
    <source>
        <strain evidence="3">cv. Chardonnay</strain>
        <tissue evidence="2">Leaf</tissue>
    </source>
</reference>
<dbReference type="InterPro" id="IPR025315">
    <property type="entry name" value="DUF4220"/>
</dbReference>
<proteinExistence type="predicted"/>
<dbReference type="EMBL" id="QGNW01000014">
    <property type="protein sequence ID" value="RVX17153.1"/>
    <property type="molecule type" value="Genomic_DNA"/>
</dbReference>
<comment type="caution">
    <text evidence="2">The sequence shown here is derived from an EMBL/GenBank/DDBJ whole genome shotgun (WGS) entry which is preliminary data.</text>
</comment>
<dbReference type="Pfam" id="PF13968">
    <property type="entry name" value="DUF4220"/>
    <property type="match status" value="1"/>
</dbReference>
<dbReference type="AlphaFoldDB" id="A0A438K7H3"/>
<evidence type="ECO:0000313" key="2">
    <source>
        <dbReference type="EMBL" id="RVX17153.1"/>
    </source>
</evidence>
<feature type="domain" description="DUF4220" evidence="1">
    <location>
        <begin position="137"/>
        <end position="241"/>
    </location>
</feature>
<protein>
    <recommendedName>
        <fullName evidence="1">DUF4220 domain-containing protein</fullName>
    </recommendedName>
</protein>
<dbReference type="PANTHER" id="PTHR31325">
    <property type="entry name" value="OS01G0798800 PROTEIN-RELATED"/>
    <property type="match status" value="1"/>
</dbReference>